<gene>
    <name evidence="2" type="ORF">AaE_012073</name>
</gene>
<organism evidence="2 3">
    <name type="scientific">Aphanomyces astaci</name>
    <name type="common">Crayfish plague agent</name>
    <dbReference type="NCBI Taxonomy" id="112090"/>
    <lineage>
        <taxon>Eukaryota</taxon>
        <taxon>Sar</taxon>
        <taxon>Stramenopiles</taxon>
        <taxon>Oomycota</taxon>
        <taxon>Saprolegniomycetes</taxon>
        <taxon>Saprolegniales</taxon>
        <taxon>Verrucalvaceae</taxon>
        <taxon>Aphanomyces</taxon>
    </lineage>
</organism>
<evidence type="ECO:0000313" key="2">
    <source>
        <dbReference type="EMBL" id="KAF0712265.1"/>
    </source>
</evidence>
<feature type="compositionally biased region" description="Basic and acidic residues" evidence="1">
    <location>
        <begin position="40"/>
        <end position="69"/>
    </location>
</feature>
<dbReference type="Proteomes" id="UP000469452">
    <property type="component" value="Unassembled WGS sequence"/>
</dbReference>
<comment type="caution">
    <text evidence="2">The sequence shown here is derived from an EMBL/GenBank/DDBJ whole genome shotgun (WGS) entry which is preliminary data.</text>
</comment>
<proteinExistence type="predicted"/>
<sequence>MVSHDEYTQIAKAMEQIKNGTFDPDNCDIPGYLTPEQEEREALAAKKREDERVQREQARKQKEKQDEHDHWWHRAKLRFATYDDDDDTNSTDPDKWANRIVEAYKARDGM</sequence>
<accession>A0A6A4ZKZ9</accession>
<evidence type="ECO:0000313" key="3">
    <source>
        <dbReference type="Proteomes" id="UP000469452"/>
    </source>
</evidence>
<dbReference type="AlphaFoldDB" id="A0A6A4ZKZ9"/>
<dbReference type="VEuPathDB" id="FungiDB:H257_05806"/>
<evidence type="ECO:0000256" key="1">
    <source>
        <dbReference type="SAM" id="MobiDB-lite"/>
    </source>
</evidence>
<protein>
    <submittedName>
        <fullName evidence="2">Uncharacterized protein</fullName>
    </submittedName>
</protein>
<feature type="region of interest" description="Disordered" evidence="1">
    <location>
        <begin position="39"/>
        <end position="69"/>
    </location>
</feature>
<name>A0A6A4ZKZ9_APHAT</name>
<dbReference type="EMBL" id="VJMI01017851">
    <property type="protein sequence ID" value="KAF0712265.1"/>
    <property type="molecule type" value="Genomic_DNA"/>
</dbReference>
<reference evidence="2 3" key="1">
    <citation type="submission" date="2019-06" db="EMBL/GenBank/DDBJ databases">
        <title>Genomics analysis of Aphanomyces spp. identifies a new class of oomycete effector associated with host adaptation.</title>
        <authorList>
            <person name="Gaulin E."/>
        </authorList>
    </citation>
    <scope>NUCLEOTIDE SEQUENCE [LARGE SCALE GENOMIC DNA]</scope>
    <source>
        <strain evidence="2 3">E</strain>
    </source>
</reference>